<reference evidence="2" key="1">
    <citation type="submission" date="2018-06" db="EMBL/GenBank/DDBJ databases">
        <title>Genomic Encyclopedia of Type Strains, Phase IV (KMG-V): Genome sequencing to study the core and pangenomes of soil and plant-associated prokaryotes.</title>
        <authorList>
            <person name="Whitman W."/>
        </authorList>
    </citation>
    <scope>NUCLEOTIDE SEQUENCE [LARGE SCALE GENOMIC DNA]</scope>
    <source>
        <strain evidence="2">MLR2-44</strain>
    </source>
</reference>
<proteinExistence type="predicted"/>
<keyword evidence="1" id="KW-0472">Membrane</keyword>
<keyword evidence="1" id="KW-0812">Transmembrane</keyword>
<evidence type="ECO:0000313" key="2">
    <source>
        <dbReference type="EMBL" id="PZX29458.1"/>
    </source>
</evidence>
<keyword evidence="3" id="KW-1185">Reference proteome</keyword>
<name>A0A2W7P079_9BURK</name>
<dbReference type="AlphaFoldDB" id="A0A2W7P079"/>
<dbReference type="Proteomes" id="UP000249638">
    <property type="component" value="Unassembled WGS sequence"/>
</dbReference>
<dbReference type="EMBL" id="QKZN01000004">
    <property type="protein sequence ID" value="PZX29458.1"/>
    <property type="molecule type" value="Genomic_DNA"/>
</dbReference>
<keyword evidence="1" id="KW-1133">Transmembrane helix</keyword>
<comment type="caution">
    <text evidence="2">The sequence shown here is derived from an EMBL/GenBank/DDBJ whole genome shotgun (WGS) entry which is preliminary data.</text>
</comment>
<protein>
    <submittedName>
        <fullName evidence="2">Uncharacterized protein</fullName>
    </submittedName>
</protein>
<evidence type="ECO:0000256" key="1">
    <source>
        <dbReference type="SAM" id="Phobius"/>
    </source>
</evidence>
<evidence type="ECO:0000313" key="3">
    <source>
        <dbReference type="Proteomes" id="UP000249638"/>
    </source>
</evidence>
<sequence>MKDLRKYVKFAVVLPFLLPVLMVGAVAYLLDQVTEGICEKVFGWVTR</sequence>
<feature type="transmembrane region" description="Helical" evidence="1">
    <location>
        <begin position="7"/>
        <end position="30"/>
    </location>
</feature>
<gene>
    <name evidence="2" type="ORF">C7416_104463</name>
</gene>
<accession>A0A2W7P079</accession>
<organism evidence="2 3">
    <name type="scientific">Cupriavidus phytorum</name>
    <dbReference type="NCBI Taxonomy" id="3024399"/>
    <lineage>
        <taxon>Bacteria</taxon>
        <taxon>Pseudomonadati</taxon>
        <taxon>Pseudomonadota</taxon>
        <taxon>Betaproteobacteria</taxon>
        <taxon>Burkholderiales</taxon>
        <taxon>Burkholderiaceae</taxon>
        <taxon>Cupriavidus</taxon>
    </lineage>
</organism>